<evidence type="ECO:0000256" key="7">
    <source>
        <dbReference type="SAM" id="Phobius"/>
    </source>
</evidence>
<organism evidence="10 11">
    <name type="scientific">Aquibacillus rhizosphaerae</name>
    <dbReference type="NCBI Taxonomy" id="3051431"/>
    <lineage>
        <taxon>Bacteria</taxon>
        <taxon>Bacillati</taxon>
        <taxon>Bacillota</taxon>
        <taxon>Bacilli</taxon>
        <taxon>Bacillales</taxon>
        <taxon>Bacillaceae</taxon>
        <taxon>Aquibacillus</taxon>
    </lineage>
</organism>
<dbReference type="RefSeq" id="WP_285933273.1">
    <property type="nucleotide sequence ID" value="NZ_JASTZU010000051.1"/>
</dbReference>
<dbReference type="InterPro" id="IPR003660">
    <property type="entry name" value="HAMP_dom"/>
</dbReference>
<evidence type="ECO:0000256" key="2">
    <source>
        <dbReference type="ARBA" id="ARBA00022475"/>
    </source>
</evidence>
<dbReference type="PROSITE" id="PS50885">
    <property type="entry name" value="HAMP"/>
    <property type="match status" value="1"/>
</dbReference>
<dbReference type="SUPFAM" id="SSF58104">
    <property type="entry name" value="Methyl-accepting chemotaxis protein (MCP) signaling domain"/>
    <property type="match status" value="1"/>
</dbReference>
<feature type="domain" description="Methyl-accepting transducer" evidence="8">
    <location>
        <begin position="277"/>
        <end position="535"/>
    </location>
</feature>
<evidence type="ECO:0000313" key="10">
    <source>
        <dbReference type="EMBL" id="MDL4841984.1"/>
    </source>
</evidence>
<gene>
    <name evidence="10" type="ORF">QQS35_16220</name>
</gene>
<reference evidence="10 11" key="1">
    <citation type="submission" date="2023-06" db="EMBL/GenBank/DDBJ databases">
        <title>Aquibacillus rhizosphaerae LR5S19.</title>
        <authorList>
            <person name="Sun J.-Q."/>
        </authorList>
    </citation>
    <scope>NUCLEOTIDE SEQUENCE [LARGE SCALE GENOMIC DNA]</scope>
    <source>
        <strain evidence="10 11">LR5S19</strain>
    </source>
</reference>
<evidence type="ECO:0000259" key="8">
    <source>
        <dbReference type="PROSITE" id="PS50111"/>
    </source>
</evidence>
<evidence type="ECO:0000313" key="11">
    <source>
        <dbReference type="Proteomes" id="UP001235343"/>
    </source>
</evidence>
<dbReference type="SMART" id="SM00304">
    <property type="entry name" value="HAMP"/>
    <property type="match status" value="1"/>
</dbReference>
<keyword evidence="7" id="KW-1133">Transmembrane helix</keyword>
<dbReference type="InterPro" id="IPR004089">
    <property type="entry name" value="MCPsignal_dom"/>
</dbReference>
<comment type="similarity">
    <text evidence="5">Belongs to the methyl-accepting chemotaxis (MCP) protein family.</text>
</comment>
<dbReference type="Pfam" id="PF00015">
    <property type="entry name" value="MCPsignal"/>
    <property type="match status" value="1"/>
</dbReference>
<comment type="caution">
    <text evidence="10">The sequence shown here is derived from an EMBL/GenBank/DDBJ whole genome shotgun (WGS) entry which is preliminary data.</text>
</comment>
<proteinExistence type="inferred from homology"/>
<keyword evidence="2" id="KW-1003">Cell membrane</keyword>
<keyword evidence="3 7" id="KW-0472">Membrane</keyword>
<sequence>MRKSIANRILFILVFLSFLFILNTVLSGITNSQVKLSTNLMSESFVSLESERVNLAEELGQLDLSIQRTLLDEEIDEQELSDSIITSVERATTNINVIASIVDEFSDKSMNSALQDAYEPYLADMKAYLEQSAVIGEDIEQGNITAAEVSYQSLETLSDSMGASENDFQMVLNESIDHEKALTNSRVERSTIIIWVMAVIFIISAAVAFRVSVKTIITPLKRVNHSLREIIQKLEKNEGDLTARVEVHTEDEVGHIAKGINRFLETLQNAMISIKSGSNMIHTSTESISSHISESKDSTSSISAALNELSASMEEVSSTVQNIDDGAQNVLSSSNVIADDAKSNAVHVGSIVERADKIRTKSNESKKQTEAVLDGIKQTMDESIKNSRSVEKISDLTTNILDISAQTNLLALNASIEAARAGEAGKGFAVVAEEIRKLSEGTEKTANNIQSINELVTNSVEELVRNANEIMGYITQKVLLDYDEFVEVANSYKQDADTINDMLARFSTSSGELRRISIHMAEGIQGITLAVEDSVRAVIESNENTSTLLNSITTITEQVGQNQEIVNDLNNQVNKFKKVEEEL</sequence>
<dbReference type="CDD" id="cd06225">
    <property type="entry name" value="HAMP"/>
    <property type="match status" value="1"/>
</dbReference>
<dbReference type="EMBL" id="JASTZU010000051">
    <property type="protein sequence ID" value="MDL4841984.1"/>
    <property type="molecule type" value="Genomic_DNA"/>
</dbReference>
<dbReference type="Proteomes" id="UP001235343">
    <property type="component" value="Unassembled WGS sequence"/>
</dbReference>
<keyword evidence="7" id="KW-0812">Transmembrane</keyword>
<keyword evidence="4 6" id="KW-0807">Transducer</keyword>
<dbReference type="PANTHER" id="PTHR32089:SF112">
    <property type="entry name" value="LYSOZYME-LIKE PROTEIN-RELATED"/>
    <property type="match status" value="1"/>
</dbReference>
<dbReference type="SMART" id="SM00283">
    <property type="entry name" value="MA"/>
    <property type="match status" value="1"/>
</dbReference>
<feature type="domain" description="HAMP" evidence="9">
    <location>
        <begin position="214"/>
        <end position="272"/>
    </location>
</feature>
<dbReference type="PROSITE" id="PS50111">
    <property type="entry name" value="CHEMOTAXIS_TRANSDUC_2"/>
    <property type="match status" value="1"/>
</dbReference>
<evidence type="ECO:0000256" key="3">
    <source>
        <dbReference type="ARBA" id="ARBA00023136"/>
    </source>
</evidence>
<feature type="transmembrane region" description="Helical" evidence="7">
    <location>
        <begin position="192"/>
        <end position="213"/>
    </location>
</feature>
<evidence type="ECO:0000256" key="1">
    <source>
        <dbReference type="ARBA" id="ARBA00004236"/>
    </source>
</evidence>
<keyword evidence="11" id="KW-1185">Reference proteome</keyword>
<protein>
    <submittedName>
        <fullName evidence="10">Methyl-accepting chemotaxis protein</fullName>
    </submittedName>
</protein>
<evidence type="ECO:0000256" key="4">
    <source>
        <dbReference type="ARBA" id="ARBA00023224"/>
    </source>
</evidence>
<accession>A0ABT7L9D3</accession>
<comment type="subcellular location">
    <subcellularLocation>
        <location evidence="1">Cell membrane</location>
    </subcellularLocation>
</comment>
<name>A0ABT7L9D3_9BACI</name>
<evidence type="ECO:0000256" key="6">
    <source>
        <dbReference type="PROSITE-ProRule" id="PRU00284"/>
    </source>
</evidence>
<evidence type="ECO:0000259" key="9">
    <source>
        <dbReference type="PROSITE" id="PS50885"/>
    </source>
</evidence>
<dbReference type="Pfam" id="PF00672">
    <property type="entry name" value="HAMP"/>
    <property type="match status" value="1"/>
</dbReference>
<evidence type="ECO:0000256" key="5">
    <source>
        <dbReference type="ARBA" id="ARBA00029447"/>
    </source>
</evidence>
<dbReference type="PANTHER" id="PTHR32089">
    <property type="entry name" value="METHYL-ACCEPTING CHEMOTAXIS PROTEIN MCPB"/>
    <property type="match status" value="1"/>
</dbReference>
<dbReference type="Gene3D" id="1.10.287.950">
    <property type="entry name" value="Methyl-accepting chemotaxis protein"/>
    <property type="match status" value="1"/>
</dbReference>